<proteinExistence type="predicted"/>
<gene>
    <name evidence="1" type="ORF">BCL74_3327</name>
</gene>
<evidence type="ECO:0000313" key="1">
    <source>
        <dbReference type="EMBL" id="RKQ68010.1"/>
    </source>
</evidence>
<accession>A0A420WAN8</accession>
<reference evidence="1 2" key="1">
    <citation type="submission" date="2018-10" db="EMBL/GenBank/DDBJ databases">
        <title>Comparative analysis of microorganisms from saline springs in Andes Mountain Range, Colombia.</title>
        <authorList>
            <person name="Rubin E."/>
        </authorList>
    </citation>
    <scope>NUCLEOTIDE SEQUENCE [LARGE SCALE GENOMIC DNA]</scope>
    <source>
        <strain evidence="1 2">USBA 36</strain>
    </source>
</reference>
<comment type="caution">
    <text evidence="1">The sequence shown here is derived from an EMBL/GenBank/DDBJ whole genome shotgun (WGS) entry which is preliminary data.</text>
</comment>
<dbReference type="Proteomes" id="UP000277424">
    <property type="component" value="Unassembled WGS sequence"/>
</dbReference>
<protein>
    <submittedName>
        <fullName evidence="1">Putative ribosomally synthesized peptide with nif11-like leader</fullName>
    </submittedName>
</protein>
<dbReference type="AlphaFoldDB" id="A0A420WAN8"/>
<evidence type="ECO:0000313" key="2">
    <source>
        <dbReference type="Proteomes" id="UP000277424"/>
    </source>
</evidence>
<dbReference type="OrthoDB" id="8453066at2"/>
<organism evidence="1 2">
    <name type="scientific">Oceanibaculum indicum</name>
    <dbReference type="NCBI Taxonomy" id="526216"/>
    <lineage>
        <taxon>Bacteria</taxon>
        <taxon>Pseudomonadati</taxon>
        <taxon>Pseudomonadota</taxon>
        <taxon>Alphaproteobacteria</taxon>
        <taxon>Rhodospirillales</taxon>
        <taxon>Oceanibaculaceae</taxon>
        <taxon>Oceanibaculum</taxon>
    </lineage>
</organism>
<dbReference type="InterPro" id="IPR022516">
    <property type="entry name" value="CHP03798_Ocin"/>
</dbReference>
<sequence>MANQAFEALKAAVKSDKALLDKLSGHKEMGDAAEALAGIAKSKGIDISAEQIKAQMTASKAGPDDELDDAALEAVSGGGSPYCMTTKGCYCMCTGKFTENWF</sequence>
<dbReference type="EMBL" id="RBIG01000004">
    <property type="protein sequence ID" value="RKQ68010.1"/>
    <property type="molecule type" value="Genomic_DNA"/>
</dbReference>
<dbReference type="RefSeq" id="WP_008943743.1">
    <property type="nucleotide sequence ID" value="NZ_RBIG01000004.1"/>
</dbReference>
<dbReference type="NCBIfam" id="TIGR03798">
    <property type="entry name" value="leader_Nif11"/>
    <property type="match status" value="1"/>
</dbReference>
<name>A0A420WAN8_9PROT</name>